<dbReference type="EMBL" id="FUZV01000002">
    <property type="protein sequence ID" value="SKC75921.1"/>
    <property type="molecule type" value="Genomic_DNA"/>
</dbReference>
<organism evidence="2 3">
    <name type="scientific">Pseudoxanthomonas indica</name>
    <dbReference type="NCBI Taxonomy" id="428993"/>
    <lineage>
        <taxon>Bacteria</taxon>
        <taxon>Pseudomonadati</taxon>
        <taxon>Pseudomonadota</taxon>
        <taxon>Gammaproteobacteria</taxon>
        <taxon>Lysobacterales</taxon>
        <taxon>Lysobacteraceae</taxon>
        <taxon>Pseudoxanthomonas</taxon>
    </lineage>
</organism>
<proteinExistence type="predicted"/>
<evidence type="ECO:0000313" key="3">
    <source>
        <dbReference type="Proteomes" id="UP000190341"/>
    </source>
</evidence>
<feature type="transmembrane region" description="Helical" evidence="1">
    <location>
        <begin position="32"/>
        <end position="50"/>
    </location>
</feature>
<sequence length="201" mass="22398">MNNSSQRAAILLVLALLLVTTRLHLPATLTHFGGIPDASWAVFFLAGFYLRGWSRWAFPLFMGLAVLVDYVVISGQGINFWTHYCVSPGYWFLLPAHLALWAGGLLARRYYSSERFGRSLAIVVVSLFASVAVCHLLAQGSFYWMSSSVSEPTLAGWWKNYSDWFLPYLRVAAIYVGLAVIAHVGVQQLARIGQAHDKSVR</sequence>
<keyword evidence="1" id="KW-0472">Membrane</keyword>
<dbReference type="RefSeq" id="WP_079724933.1">
    <property type="nucleotide sequence ID" value="NZ_BMCL01000001.1"/>
</dbReference>
<evidence type="ECO:0000256" key="1">
    <source>
        <dbReference type="SAM" id="Phobius"/>
    </source>
</evidence>
<reference evidence="2 3" key="1">
    <citation type="submission" date="2017-02" db="EMBL/GenBank/DDBJ databases">
        <authorList>
            <person name="Peterson S.W."/>
        </authorList>
    </citation>
    <scope>NUCLEOTIDE SEQUENCE [LARGE SCALE GENOMIC DNA]</scope>
    <source>
        <strain evidence="2 3">P15</strain>
    </source>
</reference>
<dbReference type="Proteomes" id="UP000190341">
    <property type="component" value="Unassembled WGS sequence"/>
</dbReference>
<gene>
    <name evidence="2" type="ORF">SAMN06296058_2595</name>
</gene>
<protein>
    <submittedName>
        <fullName evidence="2">Uncharacterized protein</fullName>
    </submittedName>
</protein>
<keyword evidence="3" id="KW-1185">Reference proteome</keyword>
<feature type="transmembrane region" description="Helical" evidence="1">
    <location>
        <begin position="165"/>
        <end position="186"/>
    </location>
</feature>
<evidence type="ECO:0000313" key="2">
    <source>
        <dbReference type="EMBL" id="SKC75921.1"/>
    </source>
</evidence>
<dbReference type="STRING" id="428993.SAMN06296058_2595"/>
<keyword evidence="1" id="KW-0812">Transmembrane</keyword>
<dbReference type="OrthoDB" id="9787530at2"/>
<dbReference type="AlphaFoldDB" id="A0A1T5LIW4"/>
<accession>A0A1T5LIW4</accession>
<name>A0A1T5LIW4_9GAMM</name>
<feature type="transmembrane region" description="Helical" evidence="1">
    <location>
        <begin position="57"/>
        <end position="78"/>
    </location>
</feature>
<feature type="transmembrane region" description="Helical" evidence="1">
    <location>
        <begin position="90"/>
        <end position="107"/>
    </location>
</feature>
<feature type="transmembrane region" description="Helical" evidence="1">
    <location>
        <begin position="119"/>
        <end position="145"/>
    </location>
</feature>
<keyword evidence="1" id="KW-1133">Transmembrane helix</keyword>